<name>I4C157_DESTA</name>
<accession>I4C157</accession>
<dbReference type="InterPro" id="IPR050261">
    <property type="entry name" value="FrsA_esterase"/>
</dbReference>
<dbReference type="Proteomes" id="UP000006055">
    <property type="component" value="Chromosome"/>
</dbReference>
<dbReference type="SUPFAM" id="SSF53474">
    <property type="entry name" value="alpha/beta-Hydrolases"/>
    <property type="match status" value="1"/>
</dbReference>
<dbReference type="RefSeq" id="WP_014808454.1">
    <property type="nucleotide sequence ID" value="NC_018025.1"/>
</dbReference>
<dbReference type="EMBL" id="CP003360">
    <property type="protein sequence ID" value="AFM23298.1"/>
    <property type="molecule type" value="Genomic_DNA"/>
</dbReference>
<sequence length="291" mass="32617">MESNLIKVWFAKLLDALRFKTGVRKIDTVDPEKRDRKPFSVVSDGITIRGEVLFPSEHPARLYPAVVICHGIPGYGASRPESDPGYEGLAEEFTSEGLVAVIFNFRGCGDSGGDFDMMGWTRDLDAVLDVVVNTPHIDPTRIMVLGFSGGGAAAIRVAAENSNIYSMAVAGTPADFSFFNKDPEEIIADFKARGIIRDKDYPKDVDRWISGFIEIDPKRWIRHYKGKHLLIVHGDEDELIPLLQARELYENAPGGVAELEIIERGAHRLRLDPHCIQLLKKWFLRTLGWKQ</sequence>
<evidence type="ECO:0000259" key="2">
    <source>
        <dbReference type="Pfam" id="PF00326"/>
    </source>
</evidence>
<dbReference type="Gene3D" id="3.40.50.1820">
    <property type="entry name" value="alpha/beta hydrolase"/>
    <property type="match status" value="1"/>
</dbReference>
<dbReference type="PANTHER" id="PTHR22946:SF9">
    <property type="entry name" value="POLYKETIDE TRANSFERASE AF380"/>
    <property type="match status" value="1"/>
</dbReference>
<evidence type="ECO:0000313" key="3">
    <source>
        <dbReference type="EMBL" id="AFM23298.1"/>
    </source>
</evidence>
<protein>
    <submittedName>
        <fullName evidence="3">Prolyl oligopeptidase family protein</fullName>
    </submittedName>
</protein>
<gene>
    <name evidence="3" type="ordered locus">Desti_0566</name>
</gene>
<dbReference type="eggNOG" id="COG1073">
    <property type="taxonomic scope" value="Bacteria"/>
</dbReference>
<evidence type="ECO:0000256" key="1">
    <source>
        <dbReference type="ARBA" id="ARBA00022801"/>
    </source>
</evidence>
<dbReference type="InterPro" id="IPR029058">
    <property type="entry name" value="AB_hydrolase_fold"/>
</dbReference>
<dbReference type="GO" id="GO:0008236">
    <property type="term" value="F:serine-type peptidase activity"/>
    <property type="evidence" value="ECO:0007669"/>
    <property type="project" value="InterPro"/>
</dbReference>
<evidence type="ECO:0000313" key="4">
    <source>
        <dbReference type="Proteomes" id="UP000006055"/>
    </source>
</evidence>
<organism evidence="3 4">
    <name type="scientific">Desulfomonile tiedjei (strain ATCC 49306 / DSM 6799 / DCB-1)</name>
    <dbReference type="NCBI Taxonomy" id="706587"/>
    <lineage>
        <taxon>Bacteria</taxon>
        <taxon>Pseudomonadati</taxon>
        <taxon>Thermodesulfobacteriota</taxon>
        <taxon>Desulfomonilia</taxon>
        <taxon>Desulfomonilales</taxon>
        <taxon>Desulfomonilaceae</taxon>
        <taxon>Desulfomonile</taxon>
    </lineage>
</organism>
<dbReference type="Pfam" id="PF00326">
    <property type="entry name" value="Peptidase_S9"/>
    <property type="match status" value="1"/>
</dbReference>
<proteinExistence type="predicted"/>
<dbReference type="InterPro" id="IPR001375">
    <property type="entry name" value="Peptidase_S9_cat"/>
</dbReference>
<dbReference type="GO" id="GO:0006508">
    <property type="term" value="P:proteolysis"/>
    <property type="evidence" value="ECO:0007669"/>
    <property type="project" value="InterPro"/>
</dbReference>
<reference evidence="4" key="1">
    <citation type="submission" date="2012-06" db="EMBL/GenBank/DDBJ databases">
        <title>Complete sequence of chromosome of Desulfomonile tiedjei DSM 6799.</title>
        <authorList>
            <person name="Lucas S."/>
            <person name="Copeland A."/>
            <person name="Lapidus A."/>
            <person name="Glavina del Rio T."/>
            <person name="Dalin E."/>
            <person name="Tice H."/>
            <person name="Bruce D."/>
            <person name="Goodwin L."/>
            <person name="Pitluck S."/>
            <person name="Peters L."/>
            <person name="Ovchinnikova G."/>
            <person name="Zeytun A."/>
            <person name="Lu M."/>
            <person name="Kyrpides N."/>
            <person name="Mavromatis K."/>
            <person name="Ivanova N."/>
            <person name="Brettin T."/>
            <person name="Detter J.C."/>
            <person name="Han C."/>
            <person name="Larimer F."/>
            <person name="Land M."/>
            <person name="Hauser L."/>
            <person name="Markowitz V."/>
            <person name="Cheng J.-F."/>
            <person name="Hugenholtz P."/>
            <person name="Woyke T."/>
            <person name="Wu D."/>
            <person name="Spring S."/>
            <person name="Schroeder M."/>
            <person name="Brambilla E."/>
            <person name="Klenk H.-P."/>
            <person name="Eisen J.A."/>
        </authorList>
    </citation>
    <scope>NUCLEOTIDE SEQUENCE [LARGE SCALE GENOMIC DNA]</scope>
    <source>
        <strain evidence="4">ATCC 49306 / DSM 6799 / DCB-1</strain>
    </source>
</reference>
<keyword evidence="4" id="KW-1185">Reference proteome</keyword>
<dbReference type="GO" id="GO:0052689">
    <property type="term" value="F:carboxylic ester hydrolase activity"/>
    <property type="evidence" value="ECO:0007669"/>
    <property type="project" value="UniProtKB-ARBA"/>
</dbReference>
<dbReference type="AlphaFoldDB" id="I4C157"/>
<keyword evidence="1" id="KW-0378">Hydrolase</keyword>
<dbReference type="HOGENOM" id="CLU_955554_0_0_7"/>
<dbReference type="KEGG" id="dti:Desti_0566"/>
<dbReference type="PANTHER" id="PTHR22946">
    <property type="entry name" value="DIENELACTONE HYDROLASE DOMAIN-CONTAINING PROTEIN-RELATED"/>
    <property type="match status" value="1"/>
</dbReference>
<feature type="domain" description="Peptidase S9 prolyl oligopeptidase catalytic" evidence="2">
    <location>
        <begin position="93"/>
        <end position="251"/>
    </location>
</feature>
<dbReference type="OrthoDB" id="9813296at2"/>